<feature type="transmembrane region" description="Helical" evidence="6">
    <location>
        <begin position="476"/>
        <end position="498"/>
    </location>
</feature>
<name>A0A0U5G8I2_ASPCI</name>
<dbReference type="AlphaFoldDB" id="A0A0U5G8I2"/>
<dbReference type="OrthoDB" id="5982228at2759"/>
<keyword evidence="8" id="KW-1185">Reference proteome</keyword>
<feature type="transmembrane region" description="Helical" evidence="6">
    <location>
        <begin position="277"/>
        <end position="300"/>
    </location>
</feature>
<evidence type="ECO:0000256" key="2">
    <source>
        <dbReference type="ARBA" id="ARBA00022692"/>
    </source>
</evidence>
<evidence type="ECO:0000313" key="7">
    <source>
        <dbReference type="EMBL" id="CEL08578.1"/>
    </source>
</evidence>
<evidence type="ECO:0000256" key="6">
    <source>
        <dbReference type="SAM" id="Phobius"/>
    </source>
</evidence>
<keyword evidence="4 6" id="KW-0472">Membrane</keyword>
<keyword evidence="2 6" id="KW-0812">Transmembrane</keyword>
<dbReference type="OMA" id="LYMFVNI"/>
<dbReference type="InterPro" id="IPR050598">
    <property type="entry name" value="AminoAcid_Transporter"/>
</dbReference>
<dbReference type="Gene3D" id="1.20.1740.10">
    <property type="entry name" value="Amino acid/polyamine transporter I"/>
    <property type="match status" value="1"/>
</dbReference>
<accession>A0A0U5G8I2</accession>
<proteinExistence type="predicted"/>
<feature type="transmembrane region" description="Helical" evidence="6">
    <location>
        <begin position="50"/>
        <end position="70"/>
    </location>
</feature>
<dbReference type="PANTHER" id="PTHR11785">
    <property type="entry name" value="AMINO ACID TRANSPORTER"/>
    <property type="match status" value="1"/>
</dbReference>
<dbReference type="FunFam" id="1.20.1740.10:FF:000025">
    <property type="entry name" value="High-affinity methionine permease"/>
    <property type="match status" value="1"/>
</dbReference>
<reference evidence="8" key="1">
    <citation type="journal article" date="2016" name="Genome Announc.">
        <title>Draft genome sequences of fungus Aspergillus calidoustus.</title>
        <authorList>
            <person name="Horn F."/>
            <person name="Linde J."/>
            <person name="Mattern D.J."/>
            <person name="Walther G."/>
            <person name="Guthke R."/>
            <person name="Scherlach K."/>
            <person name="Martin K."/>
            <person name="Brakhage A.A."/>
            <person name="Petzke L."/>
            <person name="Valiante V."/>
        </authorList>
    </citation>
    <scope>NUCLEOTIDE SEQUENCE [LARGE SCALE GENOMIC DNA]</scope>
    <source>
        <strain evidence="8">SF006504</strain>
    </source>
</reference>
<sequence length="542" mass="58937">MEITSGSGPQKDVVAPDTKAVEEGPRRADGVTQLYEGNIFETTPDDRRQIGVVSAAFLIFNRVIGTGIFATPSTILGLSGSVGLALFMWVAGTLIAIAGTAVYLEWGTAIPRNGGEKNYLEYVYKKPKFLATAMYAAYAVLLGWAASNSVVFGQYILNAAEVEVDRWNQRGIGLACITTAFLIHAFALKWGLRLQNFLGVIKLIVILIIIVTGWVALAGHTKLPEKPRNFTNAFEGTTGSGYGIVMSLYNVIWSFIGYSNANYALSETKNPVRTLKIAAPIAIGSVGILYMFVNIAYFAAVPKDQFLASGQIVAAAFFGNMFGSTAEKAMSVFVALSAFGNVLSVIFSQGRIIQELGREGILPFSKIWASNKPFKSPAAGLFEHWVVSIIIMLAPPPGDAYNFLLNLISYPLSIVNVFVSAGLIYIYLTREKNFPNWNPGIRATLPVTIFFCLTNIYLVIAPYIPPSEGQNVYEDLPYYLHCVVALGIFAAGAIYYLVWAVALPRIGGYVLVKETVVDADGWSRSVFTKLPVASVKEARAHF</sequence>
<evidence type="ECO:0000256" key="1">
    <source>
        <dbReference type="ARBA" id="ARBA00004141"/>
    </source>
</evidence>
<feature type="transmembrane region" description="Helical" evidence="6">
    <location>
        <begin position="200"/>
        <end position="221"/>
    </location>
</feature>
<gene>
    <name evidence="7" type="ORF">ASPCAL11727</name>
</gene>
<feature type="transmembrane region" description="Helical" evidence="6">
    <location>
        <begin position="407"/>
        <end position="428"/>
    </location>
</feature>
<evidence type="ECO:0000256" key="3">
    <source>
        <dbReference type="ARBA" id="ARBA00022989"/>
    </source>
</evidence>
<evidence type="ECO:0000313" key="8">
    <source>
        <dbReference type="Proteomes" id="UP000054771"/>
    </source>
</evidence>
<dbReference type="GO" id="GO:0016020">
    <property type="term" value="C:membrane"/>
    <property type="evidence" value="ECO:0007669"/>
    <property type="project" value="UniProtKB-SubCell"/>
</dbReference>
<feature type="transmembrane region" description="Helical" evidence="6">
    <location>
        <begin position="241"/>
        <end position="265"/>
    </location>
</feature>
<comment type="subcellular location">
    <subcellularLocation>
        <location evidence="1">Membrane</location>
        <topology evidence="1">Multi-pass membrane protein</topology>
    </subcellularLocation>
</comment>
<keyword evidence="3 6" id="KW-1133">Transmembrane helix</keyword>
<organism evidence="7 8">
    <name type="scientific">Aspergillus calidoustus</name>
    <dbReference type="NCBI Taxonomy" id="454130"/>
    <lineage>
        <taxon>Eukaryota</taxon>
        <taxon>Fungi</taxon>
        <taxon>Dikarya</taxon>
        <taxon>Ascomycota</taxon>
        <taxon>Pezizomycotina</taxon>
        <taxon>Eurotiomycetes</taxon>
        <taxon>Eurotiomycetidae</taxon>
        <taxon>Eurotiales</taxon>
        <taxon>Aspergillaceae</taxon>
        <taxon>Aspergillus</taxon>
        <taxon>Aspergillus subgen. Nidulantes</taxon>
    </lineage>
</organism>
<feature type="region of interest" description="Disordered" evidence="5">
    <location>
        <begin position="1"/>
        <end position="25"/>
    </location>
</feature>
<feature type="transmembrane region" description="Helical" evidence="6">
    <location>
        <begin position="440"/>
        <end position="464"/>
    </location>
</feature>
<feature type="transmembrane region" description="Helical" evidence="6">
    <location>
        <begin position="169"/>
        <end position="188"/>
    </location>
</feature>
<dbReference type="STRING" id="454130.A0A0U5G8I2"/>
<evidence type="ECO:0000256" key="4">
    <source>
        <dbReference type="ARBA" id="ARBA00023136"/>
    </source>
</evidence>
<feature type="transmembrane region" description="Helical" evidence="6">
    <location>
        <begin position="135"/>
        <end position="157"/>
    </location>
</feature>
<dbReference type="PIRSF" id="PIRSF006060">
    <property type="entry name" value="AA_transporter"/>
    <property type="match status" value="1"/>
</dbReference>
<feature type="transmembrane region" description="Helical" evidence="6">
    <location>
        <begin position="329"/>
        <end position="353"/>
    </location>
</feature>
<dbReference type="EMBL" id="CDMC01000011">
    <property type="protein sequence ID" value="CEL08578.1"/>
    <property type="molecule type" value="Genomic_DNA"/>
</dbReference>
<dbReference type="Pfam" id="PF13520">
    <property type="entry name" value="AA_permease_2"/>
    <property type="match status" value="1"/>
</dbReference>
<evidence type="ECO:0000256" key="5">
    <source>
        <dbReference type="SAM" id="MobiDB-lite"/>
    </source>
</evidence>
<dbReference type="PANTHER" id="PTHR11785:SF498">
    <property type="entry name" value="HIGH-AFFINITY METHIONINE PERMEASE"/>
    <property type="match status" value="1"/>
</dbReference>
<dbReference type="InterPro" id="IPR002293">
    <property type="entry name" value="AA/rel_permease1"/>
</dbReference>
<dbReference type="Proteomes" id="UP000054771">
    <property type="component" value="Unassembled WGS sequence"/>
</dbReference>
<protein>
    <submittedName>
        <fullName evidence="7">Putative High affinity methionine permease</fullName>
    </submittedName>
</protein>
<feature type="transmembrane region" description="Helical" evidence="6">
    <location>
        <begin position="82"/>
        <end position="104"/>
    </location>
</feature>
<dbReference type="GO" id="GO:0015179">
    <property type="term" value="F:L-amino acid transmembrane transporter activity"/>
    <property type="evidence" value="ECO:0007669"/>
    <property type="project" value="TreeGrafter"/>
</dbReference>